<gene>
    <name evidence="8" type="ORF">D7V64_08435</name>
</gene>
<evidence type="ECO:0000313" key="8">
    <source>
        <dbReference type="EMBL" id="RKG53010.1"/>
    </source>
</evidence>
<accession>A0A3A8GCE6</accession>
<dbReference type="RefSeq" id="WP_120367421.1">
    <property type="nucleotide sequence ID" value="NZ_RAXZ01000008.1"/>
</dbReference>
<protein>
    <submittedName>
        <fullName evidence="8">Lipid A biosynthesis acyltransferase</fullName>
    </submittedName>
</protein>
<dbReference type="GO" id="GO:0016746">
    <property type="term" value="F:acyltransferase activity"/>
    <property type="evidence" value="ECO:0007669"/>
    <property type="project" value="UniProtKB-KW"/>
</dbReference>
<keyword evidence="5 7" id="KW-0472">Membrane</keyword>
<evidence type="ECO:0000256" key="1">
    <source>
        <dbReference type="ARBA" id="ARBA00004533"/>
    </source>
</evidence>
<dbReference type="AlphaFoldDB" id="A0A3A8GCE6"/>
<reference evidence="8 9" key="1">
    <citation type="submission" date="2018-09" db="EMBL/GenBank/DDBJ databases">
        <title>The draft genome of Acinetobacter spp. strains.</title>
        <authorList>
            <person name="Qin J."/>
            <person name="Feng Y."/>
            <person name="Zong Z."/>
        </authorList>
    </citation>
    <scope>NUCLEOTIDE SEQUENCE [LARGE SCALE GENOMIC DNA]</scope>
    <source>
        <strain evidence="8 9">WCHAc060002</strain>
    </source>
</reference>
<evidence type="ECO:0000256" key="4">
    <source>
        <dbReference type="ARBA" id="ARBA00022679"/>
    </source>
</evidence>
<organism evidence="8 9">
    <name type="scientific">Acinetobacter cumulans</name>
    <dbReference type="NCBI Taxonomy" id="2136182"/>
    <lineage>
        <taxon>Bacteria</taxon>
        <taxon>Pseudomonadati</taxon>
        <taxon>Pseudomonadota</taxon>
        <taxon>Gammaproteobacteria</taxon>
        <taxon>Moraxellales</taxon>
        <taxon>Moraxellaceae</taxon>
        <taxon>Acinetobacter</taxon>
    </lineage>
</organism>
<evidence type="ECO:0000313" key="9">
    <source>
        <dbReference type="Proteomes" id="UP000281084"/>
    </source>
</evidence>
<dbReference type="EMBL" id="RAXZ01000008">
    <property type="protein sequence ID" value="RKG53010.1"/>
    <property type="molecule type" value="Genomic_DNA"/>
</dbReference>
<dbReference type="InterPro" id="IPR004960">
    <property type="entry name" value="LipA_acyltrans"/>
</dbReference>
<evidence type="ECO:0000256" key="3">
    <source>
        <dbReference type="ARBA" id="ARBA00022519"/>
    </source>
</evidence>
<keyword evidence="4 8" id="KW-0808">Transferase</keyword>
<dbReference type="PANTHER" id="PTHR30606:SF10">
    <property type="entry name" value="PHOSPHATIDYLINOSITOL MANNOSIDE ACYLTRANSFERASE"/>
    <property type="match status" value="1"/>
</dbReference>
<dbReference type="PIRSF" id="PIRSF026649">
    <property type="entry name" value="MsbB"/>
    <property type="match status" value="1"/>
</dbReference>
<evidence type="ECO:0000256" key="2">
    <source>
        <dbReference type="ARBA" id="ARBA00022475"/>
    </source>
</evidence>
<sequence length="291" mass="32912">MYFIFKIISALPLGLLQTLATVIALFLYYSNSSIKRITAINIQLAYPELSPTLQQQLTKESVQSQCLTYIEFIKCWGMPPSYSLGLIQHIHGESVLTEALATKKGVIVVVPHFGCWELLNAWLNVHTKPMIMYKPNKNKGINRYLLEAREKFNATLVPTDETGIRAIFKHLKQGGLTVILPDHLPKPSGGIYADFFGQKTLSITLVSKLAAKTQCKVIGLSCIRNSDLKSFDIHCQYLPEDINAHDLQHSVTSLNLAMQEMINQAPAQYIWSYKRFRNCLGDINMYNKKTM</sequence>
<dbReference type="Pfam" id="PF03279">
    <property type="entry name" value="Lip_A_acyltrans"/>
    <property type="match status" value="1"/>
</dbReference>
<keyword evidence="7" id="KW-1133">Transmembrane helix</keyword>
<feature type="transmembrane region" description="Helical" evidence="7">
    <location>
        <begin position="7"/>
        <end position="29"/>
    </location>
</feature>
<evidence type="ECO:0000256" key="6">
    <source>
        <dbReference type="ARBA" id="ARBA00023315"/>
    </source>
</evidence>
<comment type="caution">
    <text evidence="8">The sequence shown here is derived from an EMBL/GenBank/DDBJ whole genome shotgun (WGS) entry which is preliminary data.</text>
</comment>
<keyword evidence="2" id="KW-1003">Cell membrane</keyword>
<dbReference type="CDD" id="cd07984">
    <property type="entry name" value="LPLAT_LABLAT-like"/>
    <property type="match status" value="1"/>
</dbReference>
<dbReference type="GO" id="GO:0009247">
    <property type="term" value="P:glycolipid biosynthetic process"/>
    <property type="evidence" value="ECO:0007669"/>
    <property type="project" value="UniProtKB-ARBA"/>
</dbReference>
<dbReference type="PANTHER" id="PTHR30606">
    <property type="entry name" value="LIPID A BIOSYNTHESIS LAUROYL ACYLTRANSFERASE"/>
    <property type="match status" value="1"/>
</dbReference>
<evidence type="ECO:0000256" key="5">
    <source>
        <dbReference type="ARBA" id="ARBA00023136"/>
    </source>
</evidence>
<dbReference type="GO" id="GO:0005886">
    <property type="term" value="C:plasma membrane"/>
    <property type="evidence" value="ECO:0007669"/>
    <property type="project" value="UniProtKB-SubCell"/>
</dbReference>
<name>A0A3A8GCE6_9GAMM</name>
<proteinExistence type="predicted"/>
<keyword evidence="7" id="KW-0812">Transmembrane</keyword>
<keyword evidence="3" id="KW-0997">Cell inner membrane</keyword>
<dbReference type="Proteomes" id="UP000281084">
    <property type="component" value="Unassembled WGS sequence"/>
</dbReference>
<keyword evidence="6 8" id="KW-0012">Acyltransferase</keyword>
<evidence type="ECO:0000256" key="7">
    <source>
        <dbReference type="SAM" id="Phobius"/>
    </source>
</evidence>
<comment type="subcellular location">
    <subcellularLocation>
        <location evidence="1">Cell inner membrane</location>
    </subcellularLocation>
</comment>